<evidence type="ECO:0000313" key="1">
    <source>
        <dbReference type="EMBL" id="KAH0534034.1"/>
    </source>
</evidence>
<organism evidence="1 2">
    <name type="scientific">Glutinoglossum americanum</name>
    <dbReference type="NCBI Taxonomy" id="1670608"/>
    <lineage>
        <taxon>Eukaryota</taxon>
        <taxon>Fungi</taxon>
        <taxon>Dikarya</taxon>
        <taxon>Ascomycota</taxon>
        <taxon>Pezizomycotina</taxon>
        <taxon>Geoglossomycetes</taxon>
        <taxon>Geoglossales</taxon>
        <taxon>Geoglossaceae</taxon>
        <taxon>Glutinoglossum</taxon>
    </lineage>
</organism>
<name>A0A9P8HU37_9PEZI</name>
<proteinExistence type="predicted"/>
<dbReference type="PANTHER" id="PTHR34815">
    <property type="entry name" value="LYSINE ACETYLTRANSFERASE"/>
    <property type="match status" value="1"/>
</dbReference>
<evidence type="ECO:0000313" key="2">
    <source>
        <dbReference type="Proteomes" id="UP000698800"/>
    </source>
</evidence>
<sequence>MTTTSTPDPSTLVLREATPAEKLACWRTNSASWAGKLTPEDYAAREAVNGDQDLTRNGEIRYWVFTAPCDAGSMSEPEIYAAVESLRKPVVVKTNNGGLSIEWGYGIASVFTPPSHRGKKIATWMMRRLGEWLDSEEAGCRFSVLYSDVG</sequence>
<keyword evidence="2" id="KW-1185">Reference proteome</keyword>
<dbReference type="EMBL" id="JAGHQL010000286">
    <property type="protein sequence ID" value="KAH0534034.1"/>
    <property type="molecule type" value="Genomic_DNA"/>
</dbReference>
<dbReference type="Proteomes" id="UP000698800">
    <property type="component" value="Unassembled WGS sequence"/>
</dbReference>
<protein>
    <submittedName>
        <fullName evidence="1">Uncharacterized protein</fullName>
    </submittedName>
</protein>
<dbReference type="InterPro" id="IPR053013">
    <property type="entry name" value="LAT"/>
</dbReference>
<reference evidence="1" key="1">
    <citation type="submission" date="2021-03" db="EMBL/GenBank/DDBJ databases">
        <title>Comparative genomics and phylogenomic investigation of the class Geoglossomycetes provide insights into ecological specialization and systematics.</title>
        <authorList>
            <person name="Melie T."/>
            <person name="Pirro S."/>
            <person name="Miller A.N."/>
            <person name="Quandt A."/>
        </authorList>
    </citation>
    <scope>NUCLEOTIDE SEQUENCE</scope>
    <source>
        <strain evidence="1">GBOQ0MN5Z8</strain>
    </source>
</reference>
<gene>
    <name evidence="1" type="ORF">FGG08_007359</name>
</gene>
<dbReference type="AlphaFoldDB" id="A0A9P8HU37"/>
<accession>A0A9P8HU37</accession>
<dbReference type="InterPro" id="IPR016181">
    <property type="entry name" value="Acyl_CoA_acyltransferase"/>
</dbReference>
<feature type="non-terminal residue" evidence="1">
    <location>
        <position position="150"/>
    </location>
</feature>
<dbReference type="PANTHER" id="PTHR34815:SF2">
    <property type="entry name" value="N-ACETYLTRANSFERASE DOMAIN-CONTAINING PROTEIN"/>
    <property type="match status" value="1"/>
</dbReference>
<dbReference type="Gene3D" id="3.40.630.30">
    <property type="match status" value="1"/>
</dbReference>
<dbReference type="SUPFAM" id="SSF55729">
    <property type="entry name" value="Acyl-CoA N-acyltransferases (Nat)"/>
    <property type="match status" value="1"/>
</dbReference>
<comment type="caution">
    <text evidence="1">The sequence shown here is derived from an EMBL/GenBank/DDBJ whole genome shotgun (WGS) entry which is preliminary data.</text>
</comment>
<dbReference type="OrthoDB" id="2020070at2759"/>